<proteinExistence type="predicted"/>
<reference evidence="2" key="1">
    <citation type="submission" date="2021-01" db="EMBL/GenBank/DDBJ databases">
        <authorList>
            <person name="Corre E."/>
            <person name="Pelletier E."/>
            <person name="Niang G."/>
            <person name="Scheremetjew M."/>
            <person name="Finn R."/>
            <person name="Kale V."/>
            <person name="Holt S."/>
            <person name="Cochrane G."/>
            <person name="Meng A."/>
            <person name="Brown T."/>
            <person name="Cohen L."/>
        </authorList>
    </citation>
    <scope>NUCLEOTIDE SEQUENCE</scope>
    <source>
        <strain evidence="2">CCMP2222</strain>
    </source>
</reference>
<dbReference type="GO" id="GO:0005737">
    <property type="term" value="C:cytoplasm"/>
    <property type="evidence" value="ECO:0007669"/>
    <property type="project" value="TreeGrafter"/>
</dbReference>
<feature type="domain" description="JmjC" evidence="1">
    <location>
        <begin position="109"/>
        <end position="258"/>
    </location>
</feature>
<dbReference type="InterPro" id="IPR041667">
    <property type="entry name" value="Cupin_8"/>
</dbReference>
<dbReference type="GO" id="GO:0036140">
    <property type="term" value="F:[protein]-asparagine 3-dioxygenase activity"/>
    <property type="evidence" value="ECO:0007669"/>
    <property type="project" value="TreeGrafter"/>
</dbReference>
<dbReference type="PANTHER" id="PTHR12461">
    <property type="entry name" value="HYPOXIA-INDUCIBLE FACTOR 1 ALPHA INHIBITOR-RELATED"/>
    <property type="match status" value="1"/>
</dbReference>
<sequence length="343" mass="39642">MKPQSETGEPLIIRGSNVVDSAKWAEMDYIDGLLKEAKLLVKRSSSEKFRYYDMKKNIGQFDFKAPVEETKQTLAHFMAEAAELLEQDRPDRLYVQETLSGHAEMAEEFASWGWELLIRVSAACGWGLPDSNELFVGMRDAETPLHFDERENLFFQVRGRKEIVTFPFVDYLRLYPFPTSHPCDRQSMVGTPRTPDLEAFPRFRGAVGHYATLEAGDLLYLPYGWWHWLRNLDHLAVSISFWSTTPPSDLSNGAPSSFTPHMLTRVRRNLESMMAQQHGPENHNQSMLKLREAVLERREQDPYLEKVRWLLAAVKMSTEEQDQFLLDTIEGRFGIDWNKHVPG</sequence>
<dbReference type="PROSITE" id="PS51184">
    <property type="entry name" value="JMJC"/>
    <property type="match status" value="1"/>
</dbReference>
<protein>
    <recommendedName>
        <fullName evidence="1">JmjC domain-containing protein</fullName>
    </recommendedName>
</protein>
<dbReference type="GO" id="GO:0005634">
    <property type="term" value="C:nucleus"/>
    <property type="evidence" value="ECO:0007669"/>
    <property type="project" value="TreeGrafter"/>
</dbReference>
<dbReference type="SUPFAM" id="SSF51197">
    <property type="entry name" value="Clavaminate synthase-like"/>
    <property type="match status" value="1"/>
</dbReference>
<dbReference type="InterPro" id="IPR014710">
    <property type="entry name" value="RmlC-like_jellyroll"/>
</dbReference>
<dbReference type="EMBL" id="HBGQ01035846">
    <property type="protein sequence ID" value="CAD9423965.1"/>
    <property type="molecule type" value="Transcribed_RNA"/>
</dbReference>
<evidence type="ECO:0000259" key="1">
    <source>
        <dbReference type="PROSITE" id="PS51184"/>
    </source>
</evidence>
<dbReference type="Pfam" id="PF13621">
    <property type="entry name" value="Cupin_8"/>
    <property type="match status" value="1"/>
</dbReference>
<dbReference type="InterPro" id="IPR003347">
    <property type="entry name" value="JmjC_dom"/>
</dbReference>
<organism evidence="2">
    <name type="scientific">Alexandrium andersonii</name>
    <dbReference type="NCBI Taxonomy" id="327968"/>
    <lineage>
        <taxon>Eukaryota</taxon>
        <taxon>Sar</taxon>
        <taxon>Alveolata</taxon>
        <taxon>Dinophyceae</taxon>
        <taxon>Gonyaulacales</taxon>
        <taxon>Pyrocystaceae</taxon>
        <taxon>Alexandrium</taxon>
    </lineage>
</organism>
<dbReference type="GO" id="GO:0036139">
    <property type="term" value="F:peptidyl-histidine dioxygenase activity"/>
    <property type="evidence" value="ECO:0007669"/>
    <property type="project" value="TreeGrafter"/>
</dbReference>
<dbReference type="GO" id="GO:0045746">
    <property type="term" value="P:negative regulation of Notch signaling pathway"/>
    <property type="evidence" value="ECO:0007669"/>
    <property type="project" value="TreeGrafter"/>
</dbReference>
<dbReference type="SMART" id="SM00558">
    <property type="entry name" value="JmjC"/>
    <property type="match status" value="1"/>
</dbReference>
<evidence type="ECO:0000313" key="2">
    <source>
        <dbReference type="EMBL" id="CAD9423965.1"/>
    </source>
</evidence>
<accession>A0A7S2FZD6</accession>
<dbReference type="Gene3D" id="2.60.120.10">
    <property type="entry name" value="Jelly Rolls"/>
    <property type="match status" value="1"/>
</dbReference>
<dbReference type="AlphaFoldDB" id="A0A7S2FZD6"/>
<dbReference type="GO" id="GO:0071532">
    <property type="term" value="F:ankyrin repeat binding"/>
    <property type="evidence" value="ECO:0007669"/>
    <property type="project" value="TreeGrafter"/>
</dbReference>
<name>A0A7S2FZD6_9DINO</name>
<gene>
    <name evidence="2" type="ORF">AAND1436_LOCUS17651</name>
</gene>
<dbReference type="PANTHER" id="PTHR12461:SF105">
    <property type="entry name" value="HYPOXIA-INDUCIBLE FACTOR 1-ALPHA INHIBITOR"/>
    <property type="match status" value="1"/>
</dbReference>